<reference evidence="1" key="1">
    <citation type="submission" date="2024-06" db="EMBL/GenBank/DDBJ databases">
        <authorList>
            <consortium name="consrtm"/>
            <person name="Uemura M."/>
            <person name="Terahara T."/>
        </authorList>
    </citation>
    <scope>NUCLEOTIDE SEQUENCE</scope>
    <source>
        <strain evidence="1">KM77-8</strain>
    </source>
</reference>
<name>A0AAT9HPX3_9ACTN</name>
<dbReference type="AlphaFoldDB" id="A0AAT9HPX3"/>
<evidence type="ECO:0000313" key="1">
    <source>
        <dbReference type="EMBL" id="BFO19402.1"/>
    </source>
</evidence>
<sequence>MALLGGAGLAILAIALIVLVLRMLLAQAVARDVEASRMRAELAEVI</sequence>
<reference evidence="1" key="2">
    <citation type="submission" date="2024-07" db="EMBL/GenBank/DDBJ databases">
        <title>Streptomyces haneummycinica sp. nov., a new antibiotic-producing actinobacterium isolated from marine sediment.</title>
        <authorList>
            <person name="Uemura M."/>
            <person name="Hamada M."/>
            <person name="Hirano S."/>
            <person name="Kobayashi K."/>
            <person name="Ohshiro T."/>
            <person name="Kobayashi T."/>
            <person name="Terahara T."/>
        </authorList>
    </citation>
    <scope>NUCLEOTIDE SEQUENCE</scope>
    <source>
        <strain evidence="1">KM77-8</strain>
    </source>
</reference>
<accession>A0AAT9HPX3</accession>
<gene>
    <name evidence="1" type="ORF">SHKM778_57900</name>
</gene>
<dbReference type="EMBL" id="AP035768">
    <property type="protein sequence ID" value="BFO19402.1"/>
    <property type="molecule type" value="Genomic_DNA"/>
</dbReference>
<organism evidence="1">
    <name type="scientific">Streptomyces haneummycinicus</name>
    <dbReference type="NCBI Taxonomy" id="3074435"/>
    <lineage>
        <taxon>Bacteria</taxon>
        <taxon>Bacillati</taxon>
        <taxon>Actinomycetota</taxon>
        <taxon>Actinomycetes</taxon>
        <taxon>Kitasatosporales</taxon>
        <taxon>Streptomycetaceae</taxon>
        <taxon>Streptomyces</taxon>
    </lineage>
</organism>
<protein>
    <recommendedName>
        <fullName evidence="2">DUF2975 domain-containing protein</fullName>
    </recommendedName>
</protein>
<evidence type="ECO:0008006" key="2">
    <source>
        <dbReference type="Google" id="ProtNLM"/>
    </source>
</evidence>
<proteinExistence type="predicted"/>